<feature type="region of interest" description="Disordered" evidence="1">
    <location>
        <begin position="114"/>
        <end position="134"/>
    </location>
</feature>
<dbReference type="EMBL" id="KN817525">
    <property type="protein sequence ID" value="KJA27241.1"/>
    <property type="molecule type" value="Genomic_DNA"/>
</dbReference>
<sequence length="895" mass="96048">MHPYHTRIRNPPQNALPDFPPPHVVLHPEDAANKVFLAVARAFVSVDNRAMTIKDIAERATAHGLVCQNLSAAAQAVTTYLRAHKARCDKQQDQPLLLSHTLAGTPADDDLLPALFSRSGGDSAQPPPGRSTNFRKGTAVWYLSRATGVPCPFTRAGIRLCDYVVRDEAEQPRRRSTTPACGEKRKRPLRGCAKAEEEEAPPPKVKLTLRLKPLMARLTPPEGATAARPIDVSDEDDADDSMSVSSEEEDEEDEEPQPHEEEWALPPYPRRSISIPCYTPTAEVAPPTAYMDRRSPSAFATPPPDSDDEAEDFHVAMAQIKDYAEEEEDNDGWDADLDSEGEEGETVWESPGPRSPSAPLVQPADIAVKEEPRDVQGMLDAWEDFDTSVAVAEVLSKAFETDARPQVKLEPVDPWDLDASRWPAEDLSHIKQEDFGVDSLFPQGPSTPLSPLASLASQFAAFSYADGSEPDDDITRAYARPRAHTVPAPMAAAPPPPVSAPPLTRASISASSVFARTACVSPLETRCQPSFALGRAVVVTTCQPCKPAISATQIEDISVYQMMLGAFQLLRRIDTDFVNLSPILAIAATALTEVPKNAMVVTKGSPEVSGIWVPLAAAQAYVQEHLAGAGKFADGEMEALDVFLSDKLVELFPPALQDFHRTTPARGLLNQFGRHFASTLQAARWEAVMEGSGSAGSAASSSPSASTTASSALAATPSPPPASLGASGAPLVPLPQQHAVSATPTFVVPLGLGLGERHEEKDMPLSATEQQLFHELCVLSDWERDPEGDEMMVVDVDVPLPPPALGEAPPPLSPMSALSDSPLSSPMSSPTITSFKRPAVLPPPTPAHARTESTETQKPLRRSKRVADALSQPPARAPSTRTRSRKGGAARNSLS</sequence>
<dbReference type="Pfam" id="PF25318">
    <property type="entry name" value="WHD_GDS1"/>
    <property type="match status" value="1"/>
</dbReference>
<dbReference type="Proteomes" id="UP000054270">
    <property type="component" value="Unassembled WGS sequence"/>
</dbReference>
<proteinExistence type="predicted"/>
<name>A0A0D2PFE2_HYPSF</name>
<reference evidence="4" key="1">
    <citation type="submission" date="2014-04" db="EMBL/GenBank/DDBJ databases">
        <title>Evolutionary Origins and Diversification of the Mycorrhizal Mutualists.</title>
        <authorList>
            <consortium name="DOE Joint Genome Institute"/>
            <consortium name="Mycorrhizal Genomics Consortium"/>
            <person name="Kohler A."/>
            <person name="Kuo A."/>
            <person name="Nagy L.G."/>
            <person name="Floudas D."/>
            <person name="Copeland A."/>
            <person name="Barry K.W."/>
            <person name="Cichocki N."/>
            <person name="Veneault-Fourrey C."/>
            <person name="LaButti K."/>
            <person name="Lindquist E.A."/>
            <person name="Lipzen A."/>
            <person name="Lundell T."/>
            <person name="Morin E."/>
            <person name="Murat C."/>
            <person name="Riley R."/>
            <person name="Ohm R."/>
            <person name="Sun H."/>
            <person name="Tunlid A."/>
            <person name="Henrissat B."/>
            <person name="Grigoriev I.V."/>
            <person name="Hibbett D.S."/>
            <person name="Martin F."/>
        </authorList>
    </citation>
    <scope>NUCLEOTIDE SEQUENCE [LARGE SCALE GENOMIC DNA]</scope>
    <source>
        <strain evidence="4">FD-334 SS-4</strain>
    </source>
</reference>
<dbReference type="OrthoDB" id="5597783at2759"/>
<organism evidence="3 4">
    <name type="scientific">Hypholoma sublateritium (strain FD-334 SS-4)</name>
    <dbReference type="NCBI Taxonomy" id="945553"/>
    <lineage>
        <taxon>Eukaryota</taxon>
        <taxon>Fungi</taxon>
        <taxon>Dikarya</taxon>
        <taxon>Basidiomycota</taxon>
        <taxon>Agaricomycotina</taxon>
        <taxon>Agaricomycetes</taxon>
        <taxon>Agaricomycetidae</taxon>
        <taxon>Agaricales</taxon>
        <taxon>Agaricineae</taxon>
        <taxon>Strophariaceae</taxon>
        <taxon>Hypholoma</taxon>
    </lineage>
</organism>
<feature type="compositionally biased region" description="Pro residues" evidence="1">
    <location>
        <begin position="799"/>
        <end position="813"/>
    </location>
</feature>
<feature type="compositionally biased region" description="Low complexity" evidence="1">
    <location>
        <begin position="814"/>
        <end position="830"/>
    </location>
</feature>
<keyword evidence="4" id="KW-1185">Reference proteome</keyword>
<dbReference type="InterPro" id="IPR057511">
    <property type="entry name" value="WH_GDS1"/>
</dbReference>
<protein>
    <recommendedName>
        <fullName evidence="2">GDS1 winged helix domain-containing protein</fullName>
    </recommendedName>
</protein>
<dbReference type="SUPFAM" id="SSF54616">
    <property type="entry name" value="DNA-binding domain of Mlu1-box binding protein MBP1"/>
    <property type="match status" value="1"/>
</dbReference>
<feature type="domain" description="GDS1 winged helix" evidence="2">
    <location>
        <begin position="27"/>
        <end position="102"/>
    </location>
</feature>
<dbReference type="GO" id="GO:0003677">
    <property type="term" value="F:DNA binding"/>
    <property type="evidence" value="ECO:0007669"/>
    <property type="project" value="InterPro"/>
</dbReference>
<feature type="region of interest" description="Disordered" evidence="1">
    <location>
        <begin position="797"/>
        <end position="895"/>
    </location>
</feature>
<feature type="compositionally biased region" description="Acidic residues" evidence="1">
    <location>
        <begin position="232"/>
        <end position="255"/>
    </location>
</feature>
<dbReference type="OMA" id="CGTWVPL"/>
<gene>
    <name evidence="3" type="ORF">HYPSUDRAFT_198509</name>
</gene>
<evidence type="ECO:0000259" key="2">
    <source>
        <dbReference type="Pfam" id="PF25318"/>
    </source>
</evidence>
<feature type="compositionally biased region" description="Low complexity" evidence="1">
    <location>
        <begin position="693"/>
        <end position="716"/>
    </location>
</feature>
<feature type="region of interest" description="Disordered" evidence="1">
    <location>
        <begin position="693"/>
        <end position="728"/>
    </location>
</feature>
<evidence type="ECO:0000256" key="1">
    <source>
        <dbReference type="SAM" id="MobiDB-lite"/>
    </source>
</evidence>
<feature type="region of interest" description="Disordered" evidence="1">
    <location>
        <begin position="168"/>
        <end position="309"/>
    </location>
</feature>
<accession>A0A0D2PFE2</accession>
<dbReference type="InterPro" id="IPR036887">
    <property type="entry name" value="HTH_APSES_sf"/>
</dbReference>
<dbReference type="STRING" id="945553.A0A0D2PFE2"/>
<feature type="region of interest" description="Disordered" evidence="1">
    <location>
        <begin position="324"/>
        <end position="360"/>
    </location>
</feature>
<evidence type="ECO:0000313" key="3">
    <source>
        <dbReference type="EMBL" id="KJA27241.1"/>
    </source>
</evidence>
<dbReference type="Gene3D" id="3.10.260.10">
    <property type="entry name" value="Transcription regulator HTH, APSES-type DNA-binding domain"/>
    <property type="match status" value="1"/>
</dbReference>
<feature type="compositionally biased region" description="Acidic residues" evidence="1">
    <location>
        <begin position="324"/>
        <end position="346"/>
    </location>
</feature>
<evidence type="ECO:0000313" key="4">
    <source>
        <dbReference type="Proteomes" id="UP000054270"/>
    </source>
</evidence>
<dbReference type="AlphaFoldDB" id="A0A0D2PFE2"/>